<feature type="compositionally biased region" description="Basic and acidic residues" evidence="2">
    <location>
        <begin position="800"/>
        <end position="814"/>
    </location>
</feature>
<feature type="region of interest" description="Disordered" evidence="2">
    <location>
        <begin position="754"/>
        <end position="814"/>
    </location>
</feature>
<protein>
    <submittedName>
        <fullName evidence="3">Uncharacterized protein</fullName>
    </submittedName>
</protein>
<reference evidence="3 4" key="1">
    <citation type="journal article" date="2014" name="Genome Announc.">
        <title>Draft genome sequence of Sclerotinia borealis, a psychrophilic plant pathogenic fungus.</title>
        <authorList>
            <person name="Mardanov A.V."/>
            <person name="Beletsky A.V."/>
            <person name="Kadnikov V.V."/>
            <person name="Ignatov A.N."/>
            <person name="Ravin N.V."/>
        </authorList>
    </citation>
    <scope>NUCLEOTIDE SEQUENCE [LARGE SCALE GENOMIC DNA]</scope>
    <source>
        <strain evidence="4">F-4157</strain>
    </source>
</reference>
<feature type="compositionally biased region" description="Polar residues" evidence="2">
    <location>
        <begin position="480"/>
        <end position="490"/>
    </location>
</feature>
<feature type="region of interest" description="Disordered" evidence="2">
    <location>
        <begin position="114"/>
        <end position="138"/>
    </location>
</feature>
<evidence type="ECO:0000313" key="4">
    <source>
        <dbReference type="Proteomes" id="UP000019487"/>
    </source>
</evidence>
<dbReference type="OrthoDB" id="3489680at2759"/>
<dbReference type="Proteomes" id="UP000019487">
    <property type="component" value="Unassembled WGS sequence"/>
</dbReference>
<feature type="region of interest" description="Disordered" evidence="2">
    <location>
        <begin position="633"/>
        <end position="653"/>
    </location>
</feature>
<dbReference type="EMBL" id="AYSA01000532">
    <property type="protein sequence ID" value="ESZ91180.1"/>
    <property type="molecule type" value="Genomic_DNA"/>
</dbReference>
<feature type="region of interest" description="Disordered" evidence="2">
    <location>
        <begin position="469"/>
        <end position="491"/>
    </location>
</feature>
<sequence>MDSDADPPKLEAVKMLQIDNNQEFPALSPSFKPSTQKPLAAPSWGSLFASQISKTPRRIHHPLLSPLPVTPTKEASSHKTTPMREKENILPSPTAAECMSILSKETAETAVEEEEAQSESMPWDYSTVNTDSDNSVSKDENVDSEAIIVFPSFTAVNTPDPPQQEVLPLFKFPATVIEPEVNLYNDSPKLTKAKKVEIEELCEAERHDTPSYIRGGLPLRQVVANDPHRVIHAIKHMMHGIVYMRRALGAKQEEIDFLIDNHQNALNEIDILSENARLARLAIEKKQAAIKEARLAMEKKRAVATKAMECSKTATKFNPDAKPFAPSNFISSEFMIPATPFPLAPAIQIPSPLKYSTLHGPGFTVEQRRTPPSPYKFHPIRNRSRTWSMQRPSKPPNFNTYNQTPVSPIFNRQVPSPAPVILSQLPQVLHTNDEAGSLHEAVVRTPPQSPTPIPSRLDLSLADKTLLRTPVPGKTDHKSTPNSPTKQLSVNHPFKAISTNTSPEKRISNFRMTDPPQLYQPKANSSKILIPIVNTADDIQRAVFLIPRTHRHICPSSLITPDFKCPVPNCLLQQICPDFTSENGCSFRPPPLSDWPWNYPPRNPPSNQAQQCSHVHIPGTCLNSLAYFRAPVSSESESTSSNPPNPDPDPDPATSSHYCPILHCSTTRFHAWGCAKDWKTGFAVNGLTPAARSNNDSGYLNSSELSTEWRWRVAMEGLRVAHERGEYGCKGGSMPINAVFPRGHKGGDVRNWGPHTFSGKHKMRSAKTLAREKDRGRLIGAENGNGGGSGIGRSRGGSSDSRRMLARDNSTRSA</sequence>
<proteinExistence type="predicted"/>
<feature type="compositionally biased region" description="Polar residues" evidence="2">
    <location>
        <begin position="126"/>
        <end position="135"/>
    </location>
</feature>
<evidence type="ECO:0000313" key="3">
    <source>
        <dbReference type="EMBL" id="ESZ91180.1"/>
    </source>
</evidence>
<organism evidence="3 4">
    <name type="scientific">Sclerotinia borealis (strain F-4128)</name>
    <dbReference type="NCBI Taxonomy" id="1432307"/>
    <lineage>
        <taxon>Eukaryota</taxon>
        <taxon>Fungi</taxon>
        <taxon>Dikarya</taxon>
        <taxon>Ascomycota</taxon>
        <taxon>Pezizomycotina</taxon>
        <taxon>Leotiomycetes</taxon>
        <taxon>Helotiales</taxon>
        <taxon>Sclerotiniaceae</taxon>
        <taxon>Sclerotinia</taxon>
    </lineage>
</organism>
<feature type="coiled-coil region" evidence="1">
    <location>
        <begin position="248"/>
        <end position="303"/>
    </location>
</feature>
<feature type="region of interest" description="Disordered" evidence="2">
    <location>
        <begin position="61"/>
        <end position="85"/>
    </location>
</feature>
<name>W9C9C9_SCLBF</name>
<accession>W9C9C9</accession>
<keyword evidence="1" id="KW-0175">Coiled coil</keyword>
<evidence type="ECO:0000256" key="1">
    <source>
        <dbReference type="SAM" id="Coils"/>
    </source>
</evidence>
<dbReference type="AlphaFoldDB" id="W9C9C9"/>
<feature type="compositionally biased region" description="Gly residues" evidence="2">
    <location>
        <begin position="783"/>
        <end position="795"/>
    </location>
</feature>
<comment type="caution">
    <text evidence="3">The sequence shown here is derived from an EMBL/GenBank/DDBJ whole genome shotgun (WGS) entry which is preliminary data.</text>
</comment>
<gene>
    <name evidence="3" type="ORF">SBOR_8431</name>
</gene>
<dbReference type="HOGENOM" id="CLU_349155_0_0_1"/>
<keyword evidence="4" id="KW-1185">Reference proteome</keyword>
<evidence type="ECO:0000256" key="2">
    <source>
        <dbReference type="SAM" id="MobiDB-lite"/>
    </source>
</evidence>
<feature type="compositionally biased region" description="Low complexity" evidence="2">
    <location>
        <begin position="633"/>
        <end position="642"/>
    </location>
</feature>